<dbReference type="Bgee" id="ENSACAG00000013569">
    <property type="expression patterns" value="Expressed in kidney and 12 other cell types or tissues"/>
</dbReference>
<keyword evidence="7" id="KW-0472">Membrane</keyword>
<evidence type="ECO:0000313" key="10">
    <source>
        <dbReference type="Proteomes" id="UP000001646"/>
    </source>
</evidence>
<dbReference type="GeneTree" id="ENSGT00390000001260"/>
<protein>
    <recommendedName>
        <fullName evidence="3">Conserved oligomeric Golgi complex subunit 7</fullName>
    </recommendedName>
    <alternativeName>
        <fullName evidence="8">Component of oligomeric Golgi complex 7</fullName>
    </alternativeName>
</protein>
<dbReference type="eggNOG" id="KOG4182">
    <property type="taxonomic scope" value="Eukaryota"/>
</dbReference>
<dbReference type="AlphaFoldDB" id="H9GK44"/>
<name>H9GK44_ANOCA</name>
<dbReference type="InterPro" id="IPR019335">
    <property type="entry name" value="COG7"/>
</dbReference>
<dbReference type="Ensembl" id="ENSACAT00000013702.3">
    <property type="protein sequence ID" value="ENSACAP00000013428.3"/>
    <property type="gene ID" value="ENSACAG00000013569.3"/>
</dbReference>
<reference evidence="9" key="2">
    <citation type="submission" date="2025-08" db="UniProtKB">
        <authorList>
            <consortium name="Ensembl"/>
        </authorList>
    </citation>
    <scope>IDENTIFICATION</scope>
</reference>
<evidence type="ECO:0000256" key="4">
    <source>
        <dbReference type="ARBA" id="ARBA00022448"/>
    </source>
</evidence>
<keyword evidence="4" id="KW-0813">Transport</keyword>
<evidence type="ECO:0000256" key="1">
    <source>
        <dbReference type="ARBA" id="ARBA00004395"/>
    </source>
</evidence>
<keyword evidence="6" id="KW-0333">Golgi apparatus</keyword>
<reference evidence="9" key="1">
    <citation type="submission" date="2009-12" db="EMBL/GenBank/DDBJ databases">
        <title>The Genome Sequence of Anolis carolinensis (Green Anole Lizard).</title>
        <authorList>
            <consortium name="The Genome Sequencing Platform"/>
            <person name="Di Palma F."/>
            <person name="Alfoldi J."/>
            <person name="Heiman D."/>
            <person name="Young S."/>
            <person name="Grabherr M."/>
            <person name="Johnson J."/>
            <person name="Lander E.S."/>
            <person name="Lindblad-Toh K."/>
        </authorList>
    </citation>
    <scope>NUCLEOTIDE SEQUENCE [LARGE SCALE GENOMIC DNA]</scope>
    <source>
        <strain evidence="9">JBL SC #1</strain>
    </source>
</reference>
<dbReference type="GO" id="GO:0006886">
    <property type="term" value="P:intracellular protein transport"/>
    <property type="evidence" value="ECO:0007669"/>
    <property type="project" value="InterPro"/>
</dbReference>
<comment type="subcellular location">
    <subcellularLocation>
        <location evidence="1">Golgi apparatus membrane</location>
        <topology evidence="1">Peripheral membrane protein</topology>
    </subcellularLocation>
</comment>
<organism evidence="9 10">
    <name type="scientific">Anolis carolinensis</name>
    <name type="common">Green anole</name>
    <name type="synonym">American chameleon</name>
    <dbReference type="NCBI Taxonomy" id="28377"/>
    <lineage>
        <taxon>Eukaryota</taxon>
        <taxon>Metazoa</taxon>
        <taxon>Chordata</taxon>
        <taxon>Craniata</taxon>
        <taxon>Vertebrata</taxon>
        <taxon>Euteleostomi</taxon>
        <taxon>Lepidosauria</taxon>
        <taxon>Squamata</taxon>
        <taxon>Bifurcata</taxon>
        <taxon>Unidentata</taxon>
        <taxon>Episquamata</taxon>
        <taxon>Toxicofera</taxon>
        <taxon>Iguania</taxon>
        <taxon>Dactyloidae</taxon>
        <taxon>Anolis</taxon>
    </lineage>
</organism>
<dbReference type="GO" id="GO:0000139">
    <property type="term" value="C:Golgi membrane"/>
    <property type="evidence" value="ECO:0007669"/>
    <property type="project" value="UniProtKB-SubCell"/>
</dbReference>
<dbReference type="Pfam" id="PF10191">
    <property type="entry name" value="COG7"/>
    <property type="match status" value="1"/>
</dbReference>
<accession>H9GK44</accession>
<keyword evidence="10" id="KW-1185">Reference proteome</keyword>
<evidence type="ECO:0000256" key="8">
    <source>
        <dbReference type="ARBA" id="ARBA00031345"/>
    </source>
</evidence>
<dbReference type="PANTHER" id="PTHR21443">
    <property type="entry name" value="CONSERVED OLIGOMERIC GOLGI COMPLEX COMPONENT 7"/>
    <property type="match status" value="1"/>
</dbReference>
<evidence type="ECO:0000256" key="3">
    <source>
        <dbReference type="ARBA" id="ARBA00020984"/>
    </source>
</evidence>
<dbReference type="STRING" id="28377.ENSACAP00000013428"/>
<comment type="similarity">
    <text evidence="2">Belongs to the COG7 family.</text>
</comment>
<proteinExistence type="inferred from homology"/>
<evidence type="ECO:0000256" key="7">
    <source>
        <dbReference type="ARBA" id="ARBA00023136"/>
    </source>
</evidence>
<evidence type="ECO:0000313" key="9">
    <source>
        <dbReference type="Ensembl" id="ENSACAP00000013428.3"/>
    </source>
</evidence>
<sequence>DWCFFCHSIIGTCGELLCQCGDFEQQLANRILSRAGKYLSDSYSPCSLSGLQEPSPEKHSPFKNPWQEHNYLQAESPAEYAALLETLYTLKEKGTSHNLLSSSRSALARLNQSAHQLAFESVFLRIKQQLLLVPKMEWLCWGLFFSVLLPPKTLSLHLSFQIGQYLMSLPLHLEPFVTTQEDSALELALHAGKLPFPPEQGDELPELDNMADYWLGSLARATMQTYCEAILQIPELSPHSAKQLATDIDYLANVMDALGLQPSKALQNTVTLLKTKPEDYKQVAKGFPRRLASTVASMRSLDY</sequence>
<dbReference type="HOGENOM" id="CLU_907725_0_0_1"/>
<reference evidence="9" key="3">
    <citation type="submission" date="2025-09" db="UniProtKB">
        <authorList>
            <consortium name="Ensembl"/>
        </authorList>
    </citation>
    <scope>IDENTIFICATION</scope>
</reference>
<dbReference type="GO" id="GO:0017119">
    <property type="term" value="C:Golgi transport complex"/>
    <property type="evidence" value="ECO:0007669"/>
    <property type="project" value="InterPro"/>
</dbReference>
<keyword evidence="5" id="KW-0653">Protein transport</keyword>
<dbReference type="PANTHER" id="PTHR21443:SF0">
    <property type="entry name" value="CONSERVED OLIGOMERIC GOLGI COMPLEX SUBUNIT 7"/>
    <property type="match status" value="1"/>
</dbReference>
<evidence type="ECO:0000256" key="2">
    <source>
        <dbReference type="ARBA" id="ARBA00005831"/>
    </source>
</evidence>
<evidence type="ECO:0000256" key="5">
    <source>
        <dbReference type="ARBA" id="ARBA00022927"/>
    </source>
</evidence>
<evidence type="ECO:0000256" key="6">
    <source>
        <dbReference type="ARBA" id="ARBA00023034"/>
    </source>
</evidence>
<dbReference type="Proteomes" id="UP000001646">
    <property type="component" value="Unplaced"/>
</dbReference>
<dbReference type="InParanoid" id="H9GK44"/>